<dbReference type="RefSeq" id="WP_077847642.1">
    <property type="nucleotide sequence ID" value="NZ_LZZM01000159.1"/>
</dbReference>
<dbReference type="OrthoDB" id="1453528at2"/>
<accession>A0A1S8TGQ6</accession>
<dbReference type="AlphaFoldDB" id="A0A1S8TGQ6"/>
<name>A0A1S8TGQ6_9CLOT</name>
<dbReference type="EMBL" id="LZZM01000159">
    <property type="protein sequence ID" value="OOM76990.1"/>
    <property type="molecule type" value="Genomic_DNA"/>
</dbReference>
<organism evidence="1 2">
    <name type="scientific">Clostridium puniceum</name>
    <dbReference type="NCBI Taxonomy" id="29367"/>
    <lineage>
        <taxon>Bacteria</taxon>
        <taxon>Bacillati</taxon>
        <taxon>Bacillota</taxon>
        <taxon>Clostridia</taxon>
        <taxon>Eubacteriales</taxon>
        <taxon>Clostridiaceae</taxon>
        <taxon>Clostridium</taxon>
    </lineage>
</organism>
<dbReference type="STRING" id="29367.CLPUN_25160"/>
<protein>
    <submittedName>
        <fullName evidence="1">Uncharacterized protein</fullName>
    </submittedName>
</protein>
<gene>
    <name evidence="1" type="ORF">CLPUN_25160</name>
</gene>
<reference evidence="1 2" key="1">
    <citation type="submission" date="2016-05" db="EMBL/GenBank/DDBJ databases">
        <title>Microbial solvent formation.</title>
        <authorList>
            <person name="Poehlein A."/>
            <person name="Montoya Solano J.D."/>
            <person name="Flitsch S."/>
            <person name="Krabben P."/>
            <person name="Duerre P."/>
            <person name="Daniel R."/>
        </authorList>
    </citation>
    <scope>NUCLEOTIDE SEQUENCE [LARGE SCALE GENOMIC DNA]</scope>
    <source>
        <strain evidence="1 2">DSM 2619</strain>
    </source>
</reference>
<sequence length="232" mass="27638">MKIYFDNEGLVESQEFDNNKELQYCLFSSISMVYPFIKYEEELAQINDYCFFILYELENKLKHIIKDSEGKFELVNGYKDERDYSVEEIDEIFDPVYMFSPVNVWEKLSQNINKCTMLLLVLSYLESSLNEITNWFCKERSISIGRKEKGDNEVLFYIKKISECCDLNLTEILKKELDYLNYVRKIRNQFVHKEWDQVEKKYTKFHLCDVFNAVSLIFSAIENAAFNACIIS</sequence>
<evidence type="ECO:0000313" key="1">
    <source>
        <dbReference type="EMBL" id="OOM76990.1"/>
    </source>
</evidence>
<evidence type="ECO:0000313" key="2">
    <source>
        <dbReference type="Proteomes" id="UP000190890"/>
    </source>
</evidence>
<keyword evidence="2" id="KW-1185">Reference proteome</keyword>
<comment type="caution">
    <text evidence="1">The sequence shown here is derived from an EMBL/GenBank/DDBJ whole genome shotgun (WGS) entry which is preliminary data.</text>
</comment>
<dbReference type="Proteomes" id="UP000190890">
    <property type="component" value="Unassembled WGS sequence"/>
</dbReference>
<proteinExistence type="predicted"/>